<dbReference type="PANTHER" id="PTHR43625">
    <property type="entry name" value="AFLATOXIN B1 ALDEHYDE REDUCTASE"/>
    <property type="match status" value="1"/>
</dbReference>
<comment type="caution">
    <text evidence="4">The sequence shown here is derived from an EMBL/GenBank/DDBJ whole genome shotgun (WGS) entry which is preliminary data.</text>
</comment>
<evidence type="ECO:0000313" key="5">
    <source>
        <dbReference type="Proteomes" id="UP000436088"/>
    </source>
</evidence>
<sequence>MSEQQQSIQIPRVKLGTQGLQVSKLVFGCYGLTGGYNDPVPDDVRISIIKHAFHRGITFFDTSDIYGPHTNEILVGKVTSAASGGGPISHKIWFRRTGYSRCHSSKWKPEYVRSCVEGSLKRLDVQYIDLYYQHRVHSHSDRAYRIVPYSPPGRRFFGGTAILEGVPESSILPLFPRFQGENMERN</sequence>
<dbReference type="PANTHER" id="PTHR43625:SF81">
    <property type="entry name" value="OS01G0618100 PROTEIN"/>
    <property type="match status" value="1"/>
</dbReference>
<dbReference type="GO" id="GO:0016491">
    <property type="term" value="F:oxidoreductase activity"/>
    <property type="evidence" value="ECO:0007669"/>
    <property type="project" value="UniProtKB-KW"/>
</dbReference>
<evidence type="ECO:0000259" key="3">
    <source>
        <dbReference type="Pfam" id="PF00248"/>
    </source>
</evidence>
<name>A0A6A2YZB9_HIBSY</name>
<dbReference type="GO" id="GO:0005737">
    <property type="term" value="C:cytoplasm"/>
    <property type="evidence" value="ECO:0007669"/>
    <property type="project" value="TreeGrafter"/>
</dbReference>
<keyword evidence="5" id="KW-1185">Reference proteome</keyword>
<dbReference type="InterPro" id="IPR050791">
    <property type="entry name" value="Aldo-Keto_reductase"/>
</dbReference>
<reference evidence="4" key="1">
    <citation type="submission" date="2019-09" db="EMBL/GenBank/DDBJ databases">
        <title>Draft genome information of white flower Hibiscus syriacus.</title>
        <authorList>
            <person name="Kim Y.-M."/>
        </authorList>
    </citation>
    <scope>NUCLEOTIDE SEQUENCE [LARGE SCALE GENOMIC DNA]</scope>
    <source>
        <strain evidence="4">YM2019G1</strain>
    </source>
</reference>
<dbReference type="InterPro" id="IPR023210">
    <property type="entry name" value="NADP_OxRdtase_dom"/>
</dbReference>
<evidence type="ECO:0000256" key="2">
    <source>
        <dbReference type="ARBA" id="ARBA00023002"/>
    </source>
</evidence>
<organism evidence="4 5">
    <name type="scientific">Hibiscus syriacus</name>
    <name type="common">Rose of Sharon</name>
    <dbReference type="NCBI Taxonomy" id="106335"/>
    <lineage>
        <taxon>Eukaryota</taxon>
        <taxon>Viridiplantae</taxon>
        <taxon>Streptophyta</taxon>
        <taxon>Embryophyta</taxon>
        <taxon>Tracheophyta</taxon>
        <taxon>Spermatophyta</taxon>
        <taxon>Magnoliopsida</taxon>
        <taxon>eudicotyledons</taxon>
        <taxon>Gunneridae</taxon>
        <taxon>Pentapetalae</taxon>
        <taxon>rosids</taxon>
        <taxon>malvids</taxon>
        <taxon>Malvales</taxon>
        <taxon>Malvaceae</taxon>
        <taxon>Malvoideae</taxon>
        <taxon>Hibiscus</taxon>
    </lineage>
</organism>
<dbReference type="AlphaFoldDB" id="A0A6A2YZB9"/>
<gene>
    <name evidence="4" type="ORF">F3Y22_tig00111105pilonHSYRG00356</name>
</gene>
<protein>
    <submittedName>
        <fullName evidence="4">NAD(P)-linked oxidoreductase superfamily protein</fullName>
    </submittedName>
</protein>
<dbReference type="InterPro" id="IPR036812">
    <property type="entry name" value="NAD(P)_OxRdtase_dom_sf"/>
</dbReference>
<proteinExistence type="predicted"/>
<accession>A0A6A2YZB9</accession>
<keyword evidence="2" id="KW-0560">Oxidoreductase</keyword>
<dbReference type="Pfam" id="PF00248">
    <property type="entry name" value="Aldo_ket_red"/>
    <property type="match status" value="1"/>
</dbReference>
<dbReference type="Proteomes" id="UP000436088">
    <property type="component" value="Unassembled WGS sequence"/>
</dbReference>
<evidence type="ECO:0000256" key="1">
    <source>
        <dbReference type="ARBA" id="ARBA00022857"/>
    </source>
</evidence>
<keyword evidence="1" id="KW-0521">NADP</keyword>
<dbReference type="Gene3D" id="3.20.20.100">
    <property type="entry name" value="NADP-dependent oxidoreductase domain"/>
    <property type="match status" value="1"/>
</dbReference>
<evidence type="ECO:0000313" key="4">
    <source>
        <dbReference type="EMBL" id="KAE8684753.1"/>
    </source>
</evidence>
<dbReference type="EMBL" id="VEPZ02001236">
    <property type="protein sequence ID" value="KAE8684753.1"/>
    <property type="molecule type" value="Genomic_DNA"/>
</dbReference>
<feature type="domain" description="NADP-dependent oxidoreductase" evidence="3">
    <location>
        <begin position="24"/>
        <end position="139"/>
    </location>
</feature>
<dbReference type="SUPFAM" id="SSF51430">
    <property type="entry name" value="NAD(P)-linked oxidoreductase"/>
    <property type="match status" value="1"/>
</dbReference>